<evidence type="ECO:0000313" key="2">
    <source>
        <dbReference type="Proteomes" id="UP001428341"/>
    </source>
</evidence>
<dbReference type="Proteomes" id="UP001428341">
    <property type="component" value="Unassembled WGS sequence"/>
</dbReference>
<protein>
    <submittedName>
        <fullName evidence="1">Uncharacterized protein</fullName>
    </submittedName>
</protein>
<dbReference type="AlphaFoldDB" id="A0AAP0LIW5"/>
<comment type="caution">
    <text evidence="1">The sequence shown here is derived from an EMBL/GenBank/DDBJ whole genome shotgun (WGS) entry which is preliminary data.</text>
</comment>
<evidence type="ECO:0000313" key="1">
    <source>
        <dbReference type="EMBL" id="KAK9176152.1"/>
    </source>
</evidence>
<dbReference type="EMBL" id="JBCGBO010000025">
    <property type="protein sequence ID" value="KAK9176152.1"/>
    <property type="molecule type" value="Genomic_DNA"/>
</dbReference>
<proteinExistence type="predicted"/>
<sequence>MKGWAPGLKDNVELSMSKRGSSTNSLKKLGELILQKTVSYVLGMQFADGLQQVFILILLCLIFKEEGGGRAKTGSGADSMSIPSPYKSYVSLGPKASPSGWLTPNLISLIHLIILTCPCRMESLTAMINKPDCWEELPSIYDAYVYCVNGRYVSEVRRVEFEQENDLERGETERATRRSMVKGRSHIRIRIPVKASDFHRWIANGG</sequence>
<gene>
    <name evidence="1" type="ORF">WN944_028165</name>
</gene>
<organism evidence="1 2">
    <name type="scientific">Citrus x changshan-huyou</name>
    <dbReference type="NCBI Taxonomy" id="2935761"/>
    <lineage>
        <taxon>Eukaryota</taxon>
        <taxon>Viridiplantae</taxon>
        <taxon>Streptophyta</taxon>
        <taxon>Embryophyta</taxon>
        <taxon>Tracheophyta</taxon>
        <taxon>Spermatophyta</taxon>
        <taxon>Magnoliopsida</taxon>
        <taxon>eudicotyledons</taxon>
        <taxon>Gunneridae</taxon>
        <taxon>Pentapetalae</taxon>
        <taxon>rosids</taxon>
        <taxon>malvids</taxon>
        <taxon>Sapindales</taxon>
        <taxon>Rutaceae</taxon>
        <taxon>Aurantioideae</taxon>
        <taxon>Citrus</taxon>
    </lineage>
</organism>
<keyword evidence="2" id="KW-1185">Reference proteome</keyword>
<reference evidence="1 2" key="1">
    <citation type="submission" date="2024-05" db="EMBL/GenBank/DDBJ databases">
        <title>Haplotype-resolved chromosome-level genome assembly of Huyou (Citrus changshanensis).</title>
        <authorList>
            <person name="Miao C."/>
            <person name="Chen W."/>
            <person name="Wu Y."/>
            <person name="Wang L."/>
            <person name="Zhao S."/>
            <person name="Grierson D."/>
            <person name="Xu C."/>
            <person name="Chen K."/>
        </authorList>
    </citation>
    <scope>NUCLEOTIDE SEQUENCE [LARGE SCALE GENOMIC DNA]</scope>
    <source>
        <strain evidence="1">01-14</strain>
        <tissue evidence="1">Leaf</tissue>
    </source>
</reference>
<name>A0AAP0LIW5_9ROSI</name>
<accession>A0AAP0LIW5</accession>